<keyword evidence="1" id="KW-0472">Membrane</keyword>
<keyword evidence="1" id="KW-0812">Transmembrane</keyword>
<dbReference type="AlphaFoldDB" id="A0A5N7DUL2"/>
<dbReference type="RefSeq" id="XP_031947018.1">
    <property type="nucleotide sequence ID" value="XM_032080632.1"/>
</dbReference>
<keyword evidence="3" id="KW-1185">Reference proteome</keyword>
<sequence>MSSLDLPEIQTVQTTLTQRDIQRTPTISLFLLELVFLRQILCGVIIKNRIYVPYILIASFLTVFGTTNLLCRNLLVRICFVRHK</sequence>
<organism evidence="2 3">
    <name type="scientific">Aspergillus pseudonomiae</name>
    <dbReference type="NCBI Taxonomy" id="1506151"/>
    <lineage>
        <taxon>Eukaryota</taxon>
        <taxon>Fungi</taxon>
        <taxon>Dikarya</taxon>
        <taxon>Ascomycota</taxon>
        <taxon>Pezizomycotina</taxon>
        <taxon>Eurotiomycetes</taxon>
        <taxon>Eurotiomycetidae</taxon>
        <taxon>Eurotiales</taxon>
        <taxon>Aspergillaceae</taxon>
        <taxon>Aspergillus</taxon>
        <taxon>Aspergillus subgen. Circumdati</taxon>
    </lineage>
</organism>
<dbReference type="Proteomes" id="UP000325579">
    <property type="component" value="Unassembled WGS sequence"/>
</dbReference>
<evidence type="ECO:0000256" key="1">
    <source>
        <dbReference type="SAM" id="Phobius"/>
    </source>
</evidence>
<reference evidence="2 3" key="1">
    <citation type="submission" date="2019-04" db="EMBL/GenBank/DDBJ databases">
        <authorList>
            <consortium name="DOE Joint Genome Institute"/>
            <person name="Mondo S."/>
            <person name="Kjaerbolling I."/>
            <person name="Vesth T."/>
            <person name="Frisvad J.C."/>
            <person name="Nybo J.L."/>
            <person name="Theobald S."/>
            <person name="Kildgaard S."/>
            <person name="Isbrandt T."/>
            <person name="Kuo A."/>
            <person name="Sato A."/>
            <person name="Lyhne E.K."/>
            <person name="Kogle M.E."/>
            <person name="Wiebenga A."/>
            <person name="Kun R.S."/>
            <person name="Lubbers R.J."/>
            <person name="Makela M.R."/>
            <person name="Barry K."/>
            <person name="Chovatia M."/>
            <person name="Clum A."/>
            <person name="Daum C."/>
            <person name="Haridas S."/>
            <person name="He G."/>
            <person name="LaButti K."/>
            <person name="Lipzen A."/>
            <person name="Riley R."/>
            <person name="Salamov A."/>
            <person name="Simmons B.A."/>
            <person name="Magnuson J.K."/>
            <person name="Henrissat B."/>
            <person name="Mortensen U.H."/>
            <person name="Larsen T.O."/>
            <person name="Devries R.P."/>
            <person name="Grigoriev I.V."/>
            <person name="Machida M."/>
            <person name="Baker S.E."/>
            <person name="Andersen M.R."/>
            <person name="Cantor M.N."/>
            <person name="Hua S.X."/>
        </authorList>
    </citation>
    <scope>NUCLEOTIDE SEQUENCE [LARGE SCALE GENOMIC DNA]</scope>
    <source>
        <strain evidence="2 3">CBS 119388</strain>
    </source>
</reference>
<evidence type="ECO:0000313" key="2">
    <source>
        <dbReference type="EMBL" id="KAE8409699.1"/>
    </source>
</evidence>
<name>A0A5N7DUL2_9EURO</name>
<accession>A0A5N7DUL2</accession>
<proteinExistence type="predicted"/>
<dbReference type="EMBL" id="ML736739">
    <property type="protein sequence ID" value="KAE8409699.1"/>
    <property type="molecule type" value="Genomic_DNA"/>
</dbReference>
<evidence type="ECO:0000313" key="3">
    <source>
        <dbReference type="Proteomes" id="UP000325579"/>
    </source>
</evidence>
<protein>
    <submittedName>
        <fullName evidence="2">Uncharacterized protein</fullName>
    </submittedName>
</protein>
<dbReference type="GeneID" id="43665323"/>
<feature type="transmembrane region" description="Helical" evidence="1">
    <location>
        <begin position="52"/>
        <end position="75"/>
    </location>
</feature>
<gene>
    <name evidence="2" type="ORF">BDV37DRAFT_236663</name>
</gene>
<keyword evidence="1" id="KW-1133">Transmembrane helix</keyword>